<name>A0A151IHI0_9HYME</name>
<protein>
    <submittedName>
        <fullName evidence="2">Uncharacterized protein</fullName>
    </submittedName>
</protein>
<evidence type="ECO:0000313" key="3">
    <source>
        <dbReference type="Proteomes" id="UP000078542"/>
    </source>
</evidence>
<keyword evidence="3" id="KW-1185">Reference proteome</keyword>
<feature type="region of interest" description="Disordered" evidence="1">
    <location>
        <begin position="1"/>
        <end position="27"/>
    </location>
</feature>
<evidence type="ECO:0000256" key="1">
    <source>
        <dbReference type="SAM" id="MobiDB-lite"/>
    </source>
</evidence>
<dbReference type="AlphaFoldDB" id="A0A151IHI0"/>
<dbReference type="EMBL" id="KQ977606">
    <property type="protein sequence ID" value="KYN01424.1"/>
    <property type="molecule type" value="Genomic_DNA"/>
</dbReference>
<accession>A0A151IHI0</accession>
<dbReference type="Proteomes" id="UP000078542">
    <property type="component" value="Unassembled WGS sequence"/>
</dbReference>
<reference evidence="2 3" key="1">
    <citation type="submission" date="2016-03" db="EMBL/GenBank/DDBJ databases">
        <title>Cyphomyrmex costatus WGS genome.</title>
        <authorList>
            <person name="Nygaard S."/>
            <person name="Hu H."/>
            <person name="Boomsma J."/>
            <person name="Zhang G."/>
        </authorList>
    </citation>
    <scope>NUCLEOTIDE SEQUENCE [LARGE SCALE GENOMIC DNA]</scope>
    <source>
        <strain evidence="2">MS0001</strain>
        <tissue evidence="2">Whole body</tissue>
    </source>
</reference>
<proteinExistence type="predicted"/>
<dbReference type="KEGG" id="ccoa:108775126"/>
<gene>
    <name evidence="2" type="ORF">ALC62_07774</name>
</gene>
<organism evidence="2 3">
    <name type="scientific">Cyphomyrmex costatus</name>
    <dbReference type="NCBI Taxonomy" id="456900"/>
    <lineage>
        <taxon>Eukaryota</taxon>
        <taxon>Metazoa</taxon>
        <taxon>Ecdysozoa</taxon>
        <taxon>Arthropoda</taxon>
        <taxon>Hexapoda</taxon>
        <taxon>Insecta</taxon>
        <taxon>Pterygota</taxon>
        <taxon>Neoptera</taxon>
        <taxon>Endopterygota</taxon>
        <taxon>Hymenoptera</taxon>
        <taxon>Apocrita</taxon>
        <taxon>Aculeata</taxon>
        <taxon>Formicoidea</taxon>
        <taxon>Formicidae</taxon>
        <taxon>Myrmicinae</taxon>
        <taxon>Cyphomyrmex</taxon>
    </lineage>
</organism>
<evidence type="ECO:0000313" key="2">
    <source>
        <dbReference type="EMBL" id="KYN01424.1"/>
    </source>
</evidence>
<sequence length="126" mass="14258">MSAKKKQTQKCAPEAGGRKTGTKRSSERRVPLSLFLFFSSFLLFRDANTILSKTRAHDAPTGPGKRLTRMANYSLGAPPLRHFAPRPGAWLDEEEGVPDLQLLHRQYENVETFLEAPEFACFNYDE</sequence>